<dbReference type="Proteomes" id="UP001375240">
    <property type="component" value="Unassembled WGS sequence"/>
</dbReference>
<reference evidence="8 9" key="1">
    <citation type="submission" date="2019-10" db="EMBL/GenBank/DDBJ databases">
        <authorList>
            <person name="Palmer J.M."/>
        </authorList>
    </citation>
    <scope>NUCLEOTIDE SEQUENCE [LARGE SCALE GENOMIC DNA]</scope>
    <source>
        <strain evidence="8 9">TWF696</strain>
    </source>
</reference>
<organism evidence="8 9">
    <name type="scientific">Orbilia brochopaga</name>
    <dbReference type="NCBI Taxonomy" id="3140254"/>
    <lineage>
        <taxon>Eukaryota</taxon>
        <taxon>Fungi</taxon>
        <taxon>Dikarya</taxon>
        <taxon>Ascomycota</taxon>
        <taxon>Pezizomycotina</taxon>
        <taxon>Orbiliomycetes</taxon>
        <taxon>Orbiliales</taxon>
        <taxon>Orbiliaceae</taxon>
        <taxon>Orbilia</taxon>
    </lineage>
</organism>
<feature type="transmembrane region" description="Helical" evidence="7">
    <location>
        <begin position="300"/>
        <end position="323"/>
    </location>
</feature>
<dbReference type="InterPro" id="IPR018456">
    <property type="entry name" value="PTR2_symporter_CS"/>
</dbReference>
<dbReference type="SUPFAM" id="SSF103473">
    <property type="entry name" value="MFS general substrate transporter"/>
    <property type="match status" value="1"/>
</dbReference>
<dbReference type="PANTHER" id="PTHR11654">
    <property type="entry name" value="OLIGOPEPTIDE TRANSPORTER-RELATED"/>
    <property type="match status" value="1"/>
</dbReference>
<feature type="transmembrane region" description="Helical" evidence="7">
    <location>
        <begin position="213"/>
        <end position="234"/>
    </location>
</feature>
<evidence type="ECO:0000256" key="4">
    <source>
        <dbReference type="ARBA" id="ARBA00022989"/>
    </source>
</evidence>
<accession>A0AAV9ULK4</accession>
<dbReference type="AlphaFoldDB" id="A0AAV9ULK4"/>
<keyword evidence="9" id="KW-1185">Reference proteome</keyword>
<feature type="transmembrane region" description="Helical" evidence="7">
    <location>
        <begin position="459"/>
        <end position="482"/>
    </location>
</feature>
<evidence type="ECO:0000256" key="2">
    <source>
        <dbReference type="ARBA" id="ARBA00005982"/>
    </source>
</evidence>
<protein>
    <submittedName>
        <fullName evidence="8">Uncharacterized protein</fullName>
    </submittedName>
</protein>
<feature type="transmembrane region" description="Helical" evidence="7">
    <location>
        <begin position="548"/>
        <end position="568"/>
    </location>
</feature>
<evidence type="ECO:0000256" key="5">
    <source>
        <dbReference type="ARBA" id="ARBA00023136"/>
    </source>
</evidence>
<feature type="transmembrane region" description="Helical" evidence="7">
    <location>
        <begin position="276"/>
        <end position="294"/>
    </location>
</feature>
<keyword evidence="4 7" id="KW-1133">Transmembrane helix</keyword>
<sequence length="618" mass="67949">MSIAPPAIILPSCLETAGKCNIDNTFITCGIALAERDLNYISGPSGSLRGSREALGVQSPRSDASWQLLLSAAAERSQAPPEAIAGLEYYEPNPIERAKLRRVSEKLPTSAWLIVLVEFCERFSYYGCLGVFQNYAQRPYKGHEGPGGLGLGQRTATSLGLLFQSWSFVTPIAGAIIADQYLGKFWTIFGSCMIYATGLATLFITSLPFSLAAGYGLAGFLTAIIFIGIGAGGIKANIGPLLAEQYTRERLAVKQLPSGERVILDPALTIQKIYMIYYLAINVGSLAALATTYLEKGIPWEFAAAYFLCLCMFLLGFAILCAGRKFYLVREAKTGVVTNAVYALWIMIKHRNADAAKPSWKRRRGGFTEYPWDDRFIDELKRTLRAFKVFAFFPIFWLAFCQIATNLVSQAGQMKSYGVPNDIMQTLDPATVIIGGFILQYLVYPALHGAGVRFRPITRMALGFVVVSLAMAYAAVLQYWIYSTGPCYENPLCPASEVNGIARGNDISIVYQTPIYCLTGLAELLASVTGSEYAYTMAPPSLRSLLQAIWLFTYAIGGAIVEALGPAVEDPTTVYVYIGIAGVTFCTALIFWACFQDFNRLEWIEEMDLNDQNEFELR</sequence>
<gene>
    <name evidence="8" type="ORF">TWF696_007523</name>
</gene>
<evidence type="ECO:0000256" key="1">
    <source>
        <dbReference type="ARBA" id="ARBA00004141"/>
    </source>
</evidence>
<dbReference type="InterPro" id="IPR000109">
    <property type="entry name" value="POT_fam"/>
</dbReference>
<comment type="subcellular location">
    <subcellularLocation>
        <location evidence="1 6">Membrane</location>
        <topology evidence="1 6">Multi-pass membrane protein</topology>
    </subcellularLocation>
</comment>
<feature type="transmembrane region" description="Helical" evidence="7">
    <location>
        <begin position="159"/>
        <end position="178"/>
    </location>
</feature>
<dbReference type="GO" id="GO:0022857">
    <property type="term" value="F:transmembrane transporter activity"/>
    <property type="evidence" value="ECO:0007669"/>
    <property type="project" value="InterPro"/>
</dbReference>
<evidence type="ECO:0000256" key="7">
    <source>
        <dbReference type="SAM" id="Phobius"/>
    </source>
</evidence>
<comment type="similarity">
    <text evidence="2 6">Belongs to the major facilitator superfamily. Proton-dependent oligopeptide transporter (POT/PTR) (TC 2.A.17) family.</text>
</comment>
<dbReference type="EMBL" id="JAVHNQ010000006">
    <property type="protein sequence ID" value="KAK6343869.1"/>
    <property type="molecule type" value="Genomic_DNA"/>
</dbReference>
<evidence type="ECO:0000256" key="6">
    <source>
        <dbReference type="RuleBase" id="RU003755"/>
    </source>
</evidence>
<evidence type="ECO:0000313" key="8">
    <source>
        <dbReference type="EMBL" id="KAK6343869.1"/>
    </source>
</evidence>
<dbReference type="Gene3D" id="1.20.1250.20">
    <property type="entry name" value="MFS general substrate transporter like domains"/>
    <property type="match status" value="1"/>
</dbReference>
<dbReference type="GO" id="GO:0006857">
    <property type="term" value="P:oligopeptide transport"/>
    <property type="evidence" value="ECO:0007669"/>
    <property type="project" value="InterPro"/>
</dbReference>
<feature type="transmembrane region" description="Helical" evidence="7">
    <location>
        <begin position="389"/>
        <end position="409"/>
    </location>
</feature>
<keyword evidence="6" id="KW-0813">Transport</keyword>
<dbReference type="PROSITE" id="PS01023">
    <property type="entry name" value="PTR2_2"/>
    <property type="match status" value="1"/>
</dbReference>
<feature type="transmembrane region" description="Helical" evidence="7">
    <location>
        <begin position="429"/>
        <end position="447"/>
    </location>
</feature>
<keyword evidence="5 7" id="KW-0472">Membrane</keyword>
<proteinExistence type="inferred from homology"/>
<dbReference type="Pfam" id="PF00854">
    <property type="entry name" value="PTR2"/>
    <property type="match status" value="1"/>
</dbReference>
<dbReference type="InterPro" id="IPR036259">
    <property type="entry name" value="MFS_trans_sf"/>
</dbReference>
<name>A0AAV9ULK4_9PEZI</name>
<comment type="caution">
    <text evidence="8">The sequence shown here is derived from an EMBL/GenBank/DDBJ whole genome shotgun (WGS) entry which is preliminary data.</text>
</comment>
<evidence type="ECO:0000313" key="9">
    <source>
        <dbReference type="Proteomes" id="UP001375240"/>
    </source>
</evidence>
<feature type="transmembrane region" description="Helical" evidence="7">
    <location>
        <begin position="185"/>
        <end position="207"/>
    </location>
</feature>
<feature type="transmembrane region" description="Helical" evidence="7">
    <location>
        <begin position="574"/>
        <end position="595"/>
    </location>
</feature>
<evidence type="ECO:0000256" key="3">
    <source>
        <dbReference type="ARBA" id="ARBA00022692"/>
    </source>
</evidence>
<keyword evidence="3 6" id="KW-0812">Transmembrane</keyword>
<dbReference type="GO" id="GO:0016020">
    <property type="term" value="C:membrane"/>
    <property type="evidence" value="ECO:0007669"/>
    <property type="project" value="UniProtKB-SubCell"/>
</dbReference>